<keyword evidence="3" id="KW-0539">Nucleus</keyword>
<dbReference type="Pfam" id="PF16770">
    <property type="entry name" value="RTT107_BRCT_5"/>
    <property type="match status" value="1"/>
</dbReference>
<feature type="region of interest" description="Disordered" evidence="6">
    <location>
        <begin position="313"/>
        <end position="334"/>
    </location>
</feature>
<proteinExistence type="predicted"/>
<reference evidence="9" key="3">
    <citation type="submission" date="2015-06" db="UniProtKB">
        <authorList>
            <consortium name="EnsemblMetazoa"/>
        </authorList>
    </citation>
    <scope>IDENTIFICATION</scope>
</reference>
<evidence type="ECO:0000256" key="1">
    <source>
        <dbReference type="ARBA" id="ARBA00004123"/>
    </source>
</evidence>
<dbReference type="CDD" id="cd17730">
    <property type="entry name" value="BRCT_PAXIP1_rpt4"/>
    <property type="match status" value="1"/>
</dbReference>
<feature type="domain" description="BRCT" evidence="7">
    <location>
        <begin position="761"/>
        <end position="842"/>
    </location>
</feature>
<dbReference type="CDD" id="cd17712">
    <property type="entry name" value="BRCT_PAXIP1_rpt5"/>
    <property type="match status" value="1"/>
</dbReference>
<feature type="region of interest" description="Disordered" evidence="6">
    <location>
        <begin position="347"/>
        <end position="377"/>
    </location>
</feature>
<gene>
    <name evidence="8" type="ORF">CAPTEDRAFT_224833</name>
</gene>
<evidence type="ECO:0000313" key="10">
    <source>
        <dbReference type="Proteomes" id="UP000014760"/>
    </source>
</evidence>
<dbReference type="EnsemblMetazoa" id="CapteT224833">
    <property type="protein sequence ID" value="CapteP224833"/>
    <property type="gene ID" value="CapteG224833"/>
</dbReference>
<feature type="domain" description="BRCT" evidence="7">
    <location>
        <begin position="414"/>
        <end position="498"/>
    </location>
</feature>
<dbReference type="PANTHER" id="PTHR23196">
    <property type="entry name" value="PAX TRANSCRIPTION ACTIVATION DOMAIN INTERACTING PROTEIN"/>
    <property type="match status" value="1"/>
</dbReference>
<dbReference type="PANTHER" id="PTHR23196:SF1">
    <property type="entry name" value="PAX-INTERACTING PROTEIN 1"/>
    <property type="match status" value="1"/>
</dbReference>
<evidence type="ECO:0000256" key="5">
    <source>
        <dbReference type="ARBA" id="ARBA00030146"/>
    </source>
</evidence>
<keyword evidence="2" id="KW-0227">DNA damage</keyword>
<dbReference type="Pfam" id="PF12738">
    <property type="entry name" value="PTCB-BRCT"/>
    <property type="match status" value="3"/>
</dbReference>
<reference evidence="10" key="1">
    <citation type="submission" date="2012-12" db="EMBL/GenBank/DDBJ databases">
        <authorList>
            <person name="Hellsten U."/>
            <person name="Grimwood J."/>
            <person name="Chapman J.A."/>
            <person name="Shapiro H."/>
            <person name="Aerts A."/>
            <person name="Otillar R.P."/>
            <person name="Terry A.Y."/>
            <person name="Boore J.L."/>
            <person name="Simakov O."/>
            <person name="Marletaz F."/>
            <person name="Cho S.-J."/>
            <person name="Edsinger-Gonzales E."/>
            <person name="Havlak P."/>
            <person name="Kuo D.-H."/>
            <person name="Larsson T."/>
            <person name="Lv J."/>
            <person name="Arendt D."/>
            <person name="Savage R."/>
            <person name="Osoegawa K."/>
            <person name="de Jong P."/>
            <person name="Lindberg D.R."/>
            <person name="Seaver E.C."/>
            <person name="Weisblat D.A."/>
            <person name="Putnam N.H."/>
            <person name="Grigoriev I.V."/>
            <person name="Rokhsar D.S."/>
        </authorList>
    </citation>
    <scope>NUCLEOTIDE SEQUENCE</scope>
    <source>
        <strain evidence="10">I ESC-2004</strain>
    </source>
</reference>
<dbReference type="CDD" id="cd17711">
    <property type="entry name" value="BRCT_PAXIP1_rpt3"/>
    <property type="match status" value="1"/>
</dbReference>
<evidence type="ECO:0000259" key="7">
    <source>
        <dbReference type="PROSITE" id="PS50172"/>
    </source>
</evidence>
<feature type="region of interest" description="Disordered" evidence="6">
    <location>
        <begin position="200"/>
        <end position="238"/>
    </location>
</feature>
<dbReference type="AlphaFoldDB" id="R7U653"/>
<dbReference type="HOGENOM" id="CLU_009382_0_0_1"/>
<dbReference type="EMBL" id="KB304922">
    <property type="protein sequence ID" value="ELU01586.1"/>
    <property type="molecule type" value="Genomic_DNA"/>
</dbReference>
<dbReference type="Pfam" id="PF00533">
    <property type="entry name" value="BRCT"/>
    <property type="match status" value="1"/>
</dbReference>
<dbReference type="CDD" id="cd17714">
    <property type="entry name" value="BRCT_PAXIP1_rpt1"/>
    <property type="match status" value="1"/>
</dbReference>
<dbReference type="FunCoup" id="R7U653">
    <property type="interactions" value="1457"/>
</dbReference>
<dbReference type="InterPro" id="IPR001357">
    <property type="entry name" value="BRCT_dom"/>
</dbReference>
<dbReference type="OMA" id="AFWLNDC"/>
<dbReference type="Gene3D" id="3.40.50.10190">
    <property type="entry name" value="BRCT domain"/>
    <property type="match status" value="6"/>
</dbReference>
<dbReference type="Pfam" id="PF16589">
    <property type="entry name" value="BRCT_2"/>
    <property type="match status" value="1"/>
</dbReference>
<evidence type="ECO:0000313" key="9">
    <source>
        <dbReference type="EnsemblMetazoa" id="CapteP224833"/>
    </source>
</evidence>
<feature type="compositionally biased region" description="Low complexity" evidence="6">
    <location>
        <begin position="702"/>
        <end position="711"/>
    </location>
</feature>
<accession>R7U653</accession>
<feature type="region of interest" description="Disordered" evidence="6">
    <location>
        <begin position="651"/>
        <end position="726"/>
    </location>
</feature>
<feature type="domain" description="BRCT" evidence="7">
    <location>
        <begin position="514"/>
        <end position="589"/>
    </location>
</feature>
<feature type="domain" description="BRCT" evidence="7">
    <location>
        <begin position="13"/>
        <end position="99"/>
    </location>
</feature>
<organism evidence="8">
    <name type="scientific">Capitella teleta</name>
    <name type="common">Polychaete worm</name>
    <dbReference type="NCBI Taxonomy" id="283909"/>
    <lineage>
        <taxon>Eukaryota</taxon>
        <taxon>Metazoa</taxon>
        <taxon>Spiralia</taxon>
        <taxon>Lophotrochozoa</taxon>
        <taxon>Annelida</taxon>
        <taxon>Polychaeta</taxon>
        <taxon>Sedentaria</taxon>
        <taxon>Scolecida</taxon>
        <taxon>Capitellidae</taxon>
        <taxon>Capitella</taxon>
    </lineage>
</organism>
<dbReference type="InterPro" id="IPR036420">
    <property type="entry name" value="BRCT_dom_sf"/>
</dbReference>
<comment type="subcellular location">
    <subcellularLocation>
        <location evidence="1">Nucleus</location>
    </subcellularLocation>
</comment>
<dbReference type="OrthoDB" id="342264at2759"/>
<dbReference type="GO" id="GO:0044666">
    <property type="term" value="C:MLL3/4 complex"/>
    <property type="evidence" value="ECO:0007669"/>
    <property type="project" value="TreeGrafter"/>
</dbReference>
<feature type="compositionally biased region" description="Low complexity" evidence="6">
    <location>
        <begin position="681"/>
        <end position="695"/>
    </location>
</feature>
<evidence type="ECO:0000256" key="6">
    <source>
        <dbReference type="SAM" id="MobiDB-lite"/>
    </source>
</evidence>
<dbReference type="GO" id="GO:0006974">
    <property type="term" value="P:DNA damage response"/>
    <property type="evidence" value="ECO:0007669"/>
    <property type="project" value="UniProtKB-KW"/>
</dbReference>
<dbReference type="SMART" id="SM00292">
    <property type="entry name" value="BRCT"/>
    <property type="match status" value="6"/>
</dbReference>
<sequence length="965" mass="107062">MATGEDQNKESDVLDNLFRDVKYYLIGSIPQKIEGLLQRGGGKKDPYLSEMITHVIADDVTEDDYQEAKELFELPVVSSQWVLMSVKCKRLLSAAAFNPERSQIFSKMVVCASQLSAHDCHSLWTQITQHGGKCKRVLDSTVTHLVCGKAAGAKYDTALRHPLRLKVVCPDWVTQSIAQGSCLPEDNFHPRLLVAETEAMETDQSEEPARAVTPLPTSPPTTPSAIGPPLLLQGSPKGESTRAKEVLAKMVSSRIQQATAKFRETFDYAPPLEPDPEPDPPVENIPEAIIPTTPLAPDMPVILPVDVPVVRARGRGRGSRGPRGPRGSRGGLQRTMLQNITNKGEIPIAGMTRSPRGRRSPRSPRGMRGARKLNQMVPTSPGMMPFSLFPGGYQAKTQPDVPMYYGHDPSETVPEDLCLLGCVFYITDYQKLVDSPQFEAWVKVIKENGGQVDDSYSNRVTHLLCEHQCSDVFRLALRDGKRLVTAYWLNDVLLRHKLSPPWMAVHFPLIFGKAIPEKLKEELFCVTNFEGEERERVKHMILMLGAKYTSYMGRGHSALIAKKQGGRKYDKALEWRLPVVNIHFLNDILLGDLRALKLPLQAKYQQFSASTDGFPVETWKVAHLLEGWRIPIKISKEAWKRVTPNLIVKLPVPGGPNTHESTLFNPSSPGRASSPAHHQSTPGTPGRPNTPGRPGSAHSSNPGTPHRPTTPGHKRAMDGEGNGGKKIKYGEKEYPIVHFVSLFLYRVESDASAIPQSRMLAPSVLITGMVFSQAKAIRADIEGLGGRVVTSSSEATHMVCPQVMRTVKFLTALSMVQHIVSPAWVHCSTKQGHFVDETYFPLTDEINEHKYNFKLSESLHRARLRKVFQGLFFHVTPSVAPGVSVLKAVIENAGGQLVSKRPPTKHMATARNPLGNPIYVVITCEADKQLCQGLFRHNIEIHSAEFVLSGVMRQDIDFHTYRIER</sequence>
<dbReference type="InterPro" id="IPR051579">
    <property type="entry name" value="DDR_Transcriptional_Reg"/>
</dbReference>
<reference evidence="8 10" key="2">
    <citation type="journal article" date="2013" name="Nature">
        <title>Insights into bilaterian evolution from three spiralian genomes.</title>
        <authorList>
            <person name="Simakov O."/>
            <person name="Marletaz F."/>
            <person name="Cho S.J."/>
            <person name="Edsinger-Gonzales E."/>
            <person name="Havlak P."/>
            <person name="Hellsten U."/>
            <person name="Kuo D.H."/>
            <person name="Larsson T."/>
            <person name="Lv J."/>
            <person name="Arendt D."/>
            <person name="Savage R."/>
            <person name="Osoegawa K."/>
            <person name="de Jong P."/>
            <person name="Grimwood J."/>
            <person name="Chapman J.A."/>
            <person name="Shapiro H."/>
            <person name="Aerts A."/>
            <person name="Otillar R.P."/>
            <person name="Terry A.Y."/>
            <person name="Boore J.L."/>
            <person name="Grigoriev I.V."/>
            <person name="Lindberg D.R."/>
            <person name="Seaver E.C."/>
            <person name="Weisblat D.A."/>
            <person name="Putnam N.H."/>
            <person name="Rokhsar D.S."/>
        </authorList>
    </citation>
    <scope>NUCLEOTIDE SEQUENCE</scope>
    <source>
        <strain evidence="8 10">I ESC-2004</strain>
    </source>
</reference>
<feature type="domain" description="BRCT" evidence="7">
    <location>
        <begin position="100"/>
        <end position="190"/>
    </location>
</feature>
<protein>
    <recommendedName>
        <fullName evidence="4">PAX-interacting protein 1</fullName>
    </recommendedName>
    <alternativeName>
        <fullName evidence="5">PAX transactivation activation domain-interacting protein</fullName>
    </alternativeName>
</protein>
<dbReference type="EMBL" id="AMQN01009200">
    <property type="status" value="NOT_ANNOTATED_CDS"/>
    <property type="molecule type" value="Genomic_DNA"/>
</dbReference>
<dbReference type="CDD" id="cd18440">
    <property type="entry name" value="BRCT_PAXIP1_rpt6"/>
    <property type="match status" value="1"/>
</dbReference>
<evidence type="ECO:0000256" key="3">
    <source>
        <dbReference type="ARBA" id="ARBA00023242"/>
    </source>
</evidence>
<dbReference type="SUPFAM" id="SSF52113">
    <property type="entry name" value="BRCT domain"/>
    <property type="match status" value="5"/>
</dbReference>
<dbReference type="Proteomes" id="UP000014760">
    <property type="component" value="Unassembled WGS sequence"/>
</dbReference>
<dbReference type="PROSITE" id="PS50172">
    <property type="entry name" value="BRCT"/>
    <property type="match status" value="5"/>
</dbReference>
<evidence type="ECO:0000313" key="8">
    <source>
        <dbReference type="EMBL" id="ELU01586.1"/>
    </source>
</evidence>
<keyword evidence="10" id="KW-1185">Reference proteome</keyword>
<name>R7U653_CAPTE</name>
<feature type="compositionally biased region" description="Polar residues" evidence="6">
    <location>
        <begin position="658"/>
        <end position="680"/>
    </location>
</feature>
<dbReference type="CDD" id="cd17710">
    <property type="entry name" value="BRCT_PAXIP1_rpt2"/>
    <property type="match status" value="1"/>
</dbReference>
<evidence type="ECO:0000256" key="4">
    <source>
        <dbReference type="ARBA" id="ARBA00023858"/>
    </source>
</evidence>
<evidence type="ECO:0000256" key="2">
    <source>
        <dbReference type="ARBA" id="ARBA00022763"/>
    </source>
</evidence>
<dbReference type="STRING" id="283909.R7U653"/>